<evidence type="ECO:0000256" key="6">
    <source>
        <dbReference type="ARBA" id="ARBA00023136"/>
    </source>
</evidence>
<dbReference type="Gene3D" id="3.30.70.1440">
    <property type="entry name" value="Multidrug efflux transporter AcrB pore domain"/>
    <property type="match status" value="1"/>
</dbReference>
<dbReference type="PANTHER" id="PTHR32063">
    <property type="match status" value="1"/>
</dbReference>
<dbReference type="RefSeq" id="WP_243067202.1">
    <property type="nucleotide sequence ID" value="NZ_JAIVFK010000028.1"/>
</dbReference>
<dbReference type="Gene3D" id="1.20.1640.10">
    <property type="entry name" value="Multidrug efflux transporter AcrB transmembrane domain"/>
    <property type="match status" value="3"/>
</dbReference>
<feature type="transmembrane region" description="Helical" evidence="7">
    <location>
        <begin position="336"/>
        <end position="353"/>
    </location>
</feature>
<feature type="transmembrane region" description="Helical" evidence="7">
    <location>
        <begin position="360"/>
        <end position="380"/>
    </location>
</feature>
<keyword evidence="6 7" id="KW-0472">Membrane</keyword>
<evidence type="ECO:0000256" key="5">
    <source>
        <dbReference type="ARBA" id="ARBA00022989"/>
    </source>
</evidence>
<evidence type="ECO:0000256" key="3">
    <source>
        <dbReference type="ARBA" id="ARBA00022519"/>
    </source>
</evidence>
<dbReference type="SUPFAM" id="SSF82866">
    <property type="entry name" value="Multidrug efflux transporter AcrB transmembrane domain"/>
    <property type="match status" value="2"/>
</dbReference>
<evidence type="ECO:0000256" key="2">
    <source>
        <dbReference type="ARBA" id="ARBA00022475"/>
    </source>
</evidence>
<evidence type="ECO:0000256" key="4">
    <source>
        <dbReference type="ARBA" id="ARBA00022692"/>
    </source>
</evidence>
<dbReference type="Pfam" id="PF00873">
    <property type="entry name" value="ACR_tran"/>
    <property type="match status" value="2"/>
</dbReference>
<feature type="transmembrane region" description="Helical" evidence="7">
    <location>
        <begin position="526"/>
        <end position="549"/>
    </location>
</feature>
<dbReference type="SUPFAM" id="SSF82714">
    <property type="entry name" value="Multidrug efflux transporter AcrB TolC docking domain, DN and DC subdomains"/>
    <property type="match status" value="2"/>
</dbReference>
<dbReference type="InterPro" id="IPR027463">
    <property type="entry name" value="AcrB_DN_DC_subdom"/>
</dbReference>
<dbReference type="PANTHER" id="PTHR32063:SF34">
    <property type="entry name" value="MULTIDRUG RESISTANCE PROTEIN MDTC"/>
    <property type="match status" value="1"/>
</dbReference>
<dbReference type="Gene3D" id="3.30.2090.10">
    <property type="entry name" value="Multidrug efflux transporter AcrB TolC docking domain, DN and DC subdomains"/>
    <property type="match status" value="2"/>
</dbReference>
<dbReference type="EMBL" id="JAIVFP010000001">
    <property type="protein sequence ID" value="MCI4683240.1"/>
    <property type="molecule type" value="Genomic_DNA"/>
</dbReference>
<feature type="transmembrane region" description="Helical" evidence="7">
    <location>
        <begin position="431"/>
        <end position="456"/>
    </location>
</feature>
<evidence type="ECO:0000313" key="9">
    <source>
        <dbReference type="Proteomes" id="UP001139104"/>
    </source>
</evidence>
<keyword evidence="9" id="KW-1185">Reference proteome</keyword>
<keyword evidence="3" id="KW-0997">Cell inner membrane</keyword>
<feature type="transmembrane region" description="Helical" evidence="7">
    <location>
        <begin position="952"/>
        <end position="972"/>
    </location>
</feature>
<dbReference type="InterPro" id="IPR001036">
    <property type="entry name" value="Acrflvin-R"/>
</dbReference>
<accession>A0ABS9Z735</accession>
<feature type="transmembrane region" description="Helical" evidence="7">
    <location>
        <begin position="1056"/>
        <end position="1082"/>
    </location>
</feature>
<feature type="transmembrane region" description="Helical" evidence="7">
    <location>
        <begin position="386"/>
        <end position="410"/>
    </location>
</feature>
<organism evidence="8 9">
    <name type="scientific">Candidatus Rhodoblastus alkanivorans</name>
    <dbReference type="NCBI Taxonomy" id="2954117"/>
    <lineage>
        <taxon>Bacteria</taxon>
        <taxon>Pseudomonadati</taxon>
        <taxon>Pseudomonadota</taxon>
        <taxon>Alphaproteobacteria</taxon>
        <taxon>Hyphomicrobiales</taxon>
        <taxon>Rhodoblastaceae</taxon>
        <taxon>Rhodoblastus</taxon>
    </lineage>
</organism>
<name>A0ABS9Z735_9HYPH</name>
<keyword evidence="5 7" id="KW-1133">Transmembrane helix</keyword>
<keyword evidence="4 7" id="KW-0812">Transmembrane</keyword>
<protein>
    <submittedName>
        <fullName evidence="8">Efflux RND transporter permease subunit</fullName>
    </submittedName>
</protein>
<dbReference type="PRINTS" id="PR00702">
    <property type="entry name" value="ACRIFLAVINRP"/>
</dbReference>
<evidence type="ECO:0000256" key="1">
    <source>
        <dbReference type="ARBA" id="ARBA00022448"/>
    </source>
</evidence>
<dbReference type="SUPFAM" id="SSF82693">
    <property type="entry name" value="Multidrug efflux transporter AcrB pore domain, PN1, PN2, PC1 and PC2 subdomains"/>
    <property type="match status" value="3"/>
</dbReference>
<evidence type="ECO:0000256" key="7">
    <source>
        <dbReference type="SAM" id="Phobius"/>
    </source>
</evidence>
<comment type="caution">
    <text evidence="8">The sequence shown here is derived from an EMBL/GenBank/DDBJ whole genome shotgun (WGS) entry which is preliminary data.</text>
</comment>
<evidence type="ECO:0000313" key="8">
    <source>
        <dbReference type="EMBL" id="MCI4683240.1"/>
    </source>
</evidence>
<feature type="transmembrane region" description="Helical" evidence="7">
    <location>
        <begin position="978"/>
        <end position="1003"/>
    </location>
</feature>
<keyword evidence="2" id="KW-1003">Cell membrane</keyword>
<feature type="transmembrane region" description="Helical" evidence="7">
    <location>
        <begin position="468"/>
        <end position="490"/>
    </location>
</feature>
<keyword evidence="1" id="KW-0813">Transport</keyword>
<dbReference type="Gene3D" id="3.30.70.1320">
    <property type="entry name" value="Multidrug efflux transporter AcrB pore domain like"/>
    <property type="match status" value="1"/>
</dbReference>
<feature type="transmembrane region" description="Helical" evidence="7">
    <location>
        <begin position="1023"/>
        <end position="1044"/>
    </location>
</feature>
<gene>
    <name evidence="8" type="ORF">K2U94_10740</name>
</gene>
<proteinExistence type="predicted"/>
<reference evidence="8" key="1">
    <citation type="journal article" date="2022" name="ISME J.">
        <title>Identification of active gaseous-alkane degraders at natural gas seeps.</title>
        <authorList>
            <person name="Farhan Ul Haque M."/>
            <person name="Hernandez M."/>
            <person name="Crombie A.T."/>
            <person name="Murrell J.C."/>
        </authorList>
    </citation>
    <scope>NUCLEOTIDE SEQUENCE</scope>
    <source>
        <strain evidence="8">PC2</strain>
    </source>
</reference>
<sequence>MNISAPFIRRPVATILLTLAIALSGALAFFMLPVAPLPEVQIPFVTVNAALPGASPETVANSVAQPLERHLGQIADVTEMTSKSSLGQTQIVMQFGLSRDINGAARDVQAAINAARADLPTALRQNPTYRKVNPAEAPILILSLTSKTLTRGQLYDAASNVLQQRISQLPGIGQVIIGGAALPAVRVELNPQALFKYGIGLEDVRAALASANANAPKGAIEQDKRHFQIYTNDQASHAEDYRPLVIAYRNGSPVRLSDVATIEDSVEDLRNAGFADGIPSVLAILFPEPGSNIIETVDAVKAELPYLQAALQGDIKLKTVIDRSSSIRASLHDTEITLLIAVTLVTMVVFLFLGNARATLAPSIAVVVSIVGTFGAMYLLGYSLNLLSLMALTISTGFVVDDAIVVVENIERHIEAGMPAREAALRGAKEVGFTVFSITMSLIAVFTPILFMGGLIGRFFREFSVTMAVAILISLVISLTTTPMLCALFMRRSHGVKRQHFLEETFDRIQRAYGRSLSWSLRHPPLIMGALFATIGLIFILLGAVPTVYKGVQKGLFPEEDTGRMMGTLEGDQSISFQSMKKKLAEMLSIVQADPAVETVVGFTGSGAGPGGATNSARVFAALKPLSQRDVSVNEVIARLRKKLSHVPGGRLYFQAFSDYKFTGRQSSSQYQYTLYADNTAELYEWAQKLTDALIRRGRLKDVVSDQKIKALESDLVIDRDAAARFGLTAAMIDNTLYDAFGQRQVSTIFAAINQYHVVMEIDPRYTQSPSMLDQIYISTAGGAANAVATSNLPSGTVSRQSEAGASASAAAGSASLDSARNSATNALAASGKSSASAGAAVSTIKETMIPLSAVSHYERGNAPLAINHEGPFVTTTISFNLDPKDSLSDAFAEIHAAEAEIHMPVSVHGGASGAALLFVGSVSAFPLLLLTAVLAMYIVLGILYESLIHPITILSTLFSAAVGALLSLAIFGIEFDVISGIGVILLIGLVKKNAIMMVDFAINAKRTRNASSRDAIYEACMLRLRPILMTSFAAMLGALPLALSFGEGGEMRRPLGVSIIGGLIVSQILTLYTTPVVYLYLDRFSIWLKSRRAALFRGREAPDKPAAGNV</sequence>
<dbReference type="Gene3D" id="3.30.70.1430">
    <property type="entry name" value="Multidrug efflux transporter AcrB pore domain"/>
    <property type="match status" value="2"/>
</dbReference>
<dbReference type="Proteomes" id="UP001139104">
    <property type="component" value="Unassembled WGS sequence"/>
</dbReference>
<feature type="transmembrane region" description="Helical" evidence="7">
    <location>
        <begin position="916"/>
        <end position="945"/>
    </location>
</feature>